<evidence type="ECO:0000313" key="2">
    <source>
        <dbReference type="Proteomes" id="UP000775213"/>
    </source>
</evidence>
<protein>
    <submittedName>
        <fullName evidence="1">Uncharacterized protein</fullName>
    </submittedName>
</protein>
<evidence type="ECO:0000313" key="1">
    <source>
        <dbReference type="EMBL" id="KAH0449896.1"/>
    </source>
</evidence>
<accession>A0AAV7G0K5</accession>
<reference evidence="1 2" key="1">
    <citation type="journal article" date="2021" name="Hortic Res">
        <title>Chromosome-scale assembly of the Dendrobium chrysotoxum genome enhances the understanding of orchid evolution.</title>
        <authorList>
            <person name="Zhang Y."/>
            <person name="Zhang G.Q."/>
            <person name="Zhang D."/>
            <person name="Liu X.D."/>
            <person name="Xu X.Y."/>
            <person name="Sun W.H."/>
            <person name="Yu X."/>
            <person name="Zhu X."/>
            <person name="Wang Z.W."/>
            <person name="Zhao X."/>
            <person name="Zhong W.Y."/>
            <person name="Chen H."/>
            <person name="Yin W.L."/>
            <person name="Huang T."/>
            <person name="Niu S.C."/>
            <person name="Liu Z.J."/>
        </authorList>
    </citation>
    <scope>NUCLEOTIDE SEQUENCE [LARGE SCALE GENOMIC DNA]</scope>
    <source>
        <strain evidence="1">Lindl</strain>
    </source>
</reference>
<dbReference type="EMBL" id="JAGFBR010000018">
    <property type="protein sequence ID" value="KAH0449896.1"/>
    <property type="molecule type" value="Genomic_DNA"/>
</dbReference>
<comment type="caution">
    <text evidence="1">The sequence shown here is derived from an EMBL/GenBank/DDBJ whole genome shotgun (WGS) entry which is preliminary data.</text>
</comment>
<name>A0AAV7G0K5_DENCH</name>
<dbReference type="Proteomes" id="UP000775213">
    <property type="component" value="Unassembled WGS sequence"/>
</dbReference>
<dbReference type="AlphaFoldDB" id="A0AAV7G0K5"/>
<keyword evidence="2" id="KW-1185">Reference proteome</keyword>
<sequence length="70" mass="8176">MLYMVGRGLQLICDCYDGCRWESLDYHKHDSGSSEVQINDEDPNVYETFGEMIKEDVVGMQSPQTYRKYT</sequence>
<organism evidence="1 2">
    <name type="scientific">Dendrobium chrysotoxum</name>
    <name type="common">Orchid</name>
    <dbReference type="NCBI Taxonomy" id="161865"/>
    <lineage>
        <taxon>Eukaryota</taxon>
        <taxon>Viridiplantae</taxon>
        <taxon>Streptophyta</taxon>
        <taxon>Embryophyta</taxon>
        <taxon>Tracheophyta</taxon>
        <taxon>Spermatophyta</taxon>
        <taxon>Magnoliopsida</taxon>
        <taxon>Liliopsida</taxon>
        <taxon>Asparagales</taxon>
        <taxon>Orchidaceae</taxon>
        <taxon>Epidendroideae</taxon>
        <taxon>Malaxideae</taxon>
        <taxon>Dendrobiinae</taxon>
        <taxon>Dendrobium</taxon>
    </lineage>
</organism>
<proteinExistence type="predicted"/>
<gene>
    <name evidence="1" type="ORF">IEQ34_020588</name>
</gene>